<accession>A0A1I3A5J8</accession>
<dbReference type="EMBL" id="FOPZ01000004">
    <property type="protein sequence ID" value="SFH45354.1"/>
    <property type="molecule type" value="Genomic_DNA"/>
</dbReference>
<evidence type="ECO:0000313" key="2">
    <source>
        <dbReference type="Proteomes" id="UP000323537"/>
    </source>
</evidence>
<gene>
    <name evidence="1" type="ORF">SAMN04488066_104172</name>
</gene>
<organism evidence="1 2">
    <name type="scientific">Halorubrum aquaticum</name>
    <dbReference type="NCBI Taxonomy" id="387340"/>
    <lineage>
        <taxon>Archaea</taxon>
        <taxon>Methanobacteriati</taxon>
        <taxon>Methanobacteriota</taxon>
        <taxon>Stenosarchaea group</taxon>
        <taxon>Halobacteria</taxon>
        <taxon>Halobacteriales</taxon>
        <taxon>Haloferacaceae</taxon>
        <taxon>Halorubrum</taxon>
    </lineage>
</organism>
<protein>
    <submittedName>
        <fullName evidence="1">Uncharacterized protein</fullName>
    </submittedName>
</protein>
<keyword evidence="2" id="KW-1185">Reference proteome</keyword>
<dbReference type="AlphaFoldDB" id="A0A1I3A5J8"/>
<sequence length="85" mass="9883">MCPATLQDDPSVESFFNVAETETLALFEHLSFKFLEEFDVFTPAKTGRTREHEPPEMMRGFFHCYYHDIYGIRPLIESFGTRLSG</sequence>
<evidence type="ECO:0000313" key="1">
    <source>
        <dbReference type="EMBL" id="SFH45354.1"/>
    </source>
</evidence>
<reference evidence="1 2" key="1">
    <citation type="submission" date="2016-10" db="EMBL/GenBank/DDBJ databases">
        <authorList>
            <person name="Varghese N."/>
            <person name="Submissions S."/>
        </authorList>
    </citation>
    <scope>NUCLEOTIDE SEQUENCE [LARGE SCALE GENOMIC DNA]</scope>
    <source>
        <strain evidence="1 2">CGMCC 1.6377</strain>
    </source>
</reference>
<name>A0A1I3A5J8_9EURY</name>
<proteinExistence type="predicted"/>
<dbReference type="Proteomes" id="UP000323537">
    <property type="component" value="Unassembled WGS sequence"/>
</dbReference>